<feature type="compositionally biased region" description="Pro residues" evidence="5">
    <location>
        <begin position="168"/>
        <end position="182"/>
    </location>
</feature>
<feature type="compositionally biased region" description="Pro residues" evidence="5">
    <location>
        <begin position="150"/>
        <end position="161"/>
    </location>
</feature>
<feature type="compositionally biased region" description="Pro residues" evidence="5">
    <location>
        <begin position="191"/>
        <end position="210"/>
    </location>
</feature>
<keyword evidence="2 4" id="KW-0547">Nucleotide-binding</keyword>
<dbReference type="PANTHER" id="PTHR19375">
    <property type="entry name" value="HEAT SHOCK PROTEIN 70KDA"/>
    <property type="match status" value="1"/>
</dbReference>
<name>A0ABT5D843_9BACT</name>
<dbReference type="Pfam" id="PF00012">
    <property type="entry name" value="HSP70"/>
    <property type="match status" value="1"/>
</dbReference>
<dbReference type="NCBIfam" id="TIGR02266">
    <property type="entry name" value="gmx_TIGR02266"/>
    <property type="match status" value="1"/>
</dbReference>
<evidence type="ECO:0000256" key="2">
    <source>
        <dbReference type="ARBA" id="ARBA00022741"/>
    </source>
</evidence>
<evidence type="ECO:0000256" key="5">
    <source>
        <dbReference type="SAM" id="MobiDB-lite"/>
    </source>
</evidence>
<dbReference type="RefSeq" id="WP_272138674.1">
    <property type="nucleotide sequence ID" value="NZ_JAQNDM010000002.1"/>
</dbReference>
<dbReference type="Gene3D" id="2.40.10.220">
    <property type="entry name" value="predicted glycosyltransferase like domains"/>
    <property type="match status" value="1"/>
</dbReference>
<dbReference type="InterPro" id="IPR043129">
    <property type="entry name" value="ATPase_NBD"/>
</dbReference>
<protein>
    <submittedName>
        <fullName evidence="6">TIGR02266 family protein</fullName>
    </submittedName>
</protein>
<keyword evidence="7" id="KW-1185">Reference proteome</keyword>
<feature type="compositionally biased region" description="Pro residues" evidence="5">
    <location>
        <begin position="224"/>
        <end position="234"/>
    </location>
</feature>
<sequence length="786" mass="81193">MTVAPKLIPLRIRLPYTTDEEFIDKYGANVARGGVFIATRAPKEEGTALAFEFVLASGARLLRGEGIVVKAQLDDGGGRSGMTVRFTKLDAPSKALLDRLVARRSGEPLSPPEASPPLAVPPPQAPSPPPPVPAVAPPPGLTRKATAPTAAPPRPSGPPAPVASATVPAPPSAPQPPAPAEPAPGARTAPPVAPPAAPAPPPEPSPPPEALPASSPAPEAPRAEAPPAPPPEPTRPGLDTKSRRRSVLDVPASLPVTPSAPEVVLGIDLGTTHSRVAVFHEGEPRLIPVGSTGVRGIPSVMGVSGAGHLLIGEAALAESARAPRHAAIGLKRLLGLRASSPRLRGFVGLPLSLAADASGDASVELHGHIFPLSEFATGVLAELKAAASAFLGREATRAVLCVPAHFDARQRAVLREAAERAGLAVPRMINAPAAATLAYGHGRGLARKRVLVVDLGGGGLEVAVIQVTGDDLEAVTTGWDATLGGMDFDARIAEALLGELRDRGLPLPEHPLDWNPLRAAAETAKVTLSEQEETSVPLASGAAAPLSRERLEALTADLAHRVTEVTRQVLESSALTPQGLDAVVLVGGQSRAPLVRRRLEESLGVPVRADVDPLGAAALGAALLGRSLLEIESGKPGATLSDVLSVPLGVADQGGTLRRVFERNTRLPADKTLVLPVTPGPLSLAIFQGTSLQASDSEYLGELRFTLDRAGEAEFHFSLSQDGILSLETTLPGAKRQPTPLLSENLDDAGKEALFEALFARSPLTSEPEARPSGLFSGLKKLFGKR</sequence>
<dbReference type="InterPro" id="IPR011752">
    <property type="entry name" value="PilV_Myxo-type"/>
</dbReference>
<evidence type="ECO:0000313" key="6">
    <source>
        <dbReference type="EMBL" id="MDC0709804.1"/>
    </source>
</evidence>
<dbReference type="Gene3D" id="3.90.640.10">
    <property type="entry name" value="Actin, Chain A, domain 4"/>
    <property type="match status" value="1"/>
</dbReference>
<dbReference type="InterPro" id="IPR013126">
    <property type="entry name" value="Hsp_70_fam"/>
</dbReference>
<feature type="compositionally biased region" description="Pro residues" evidence="5">
    <location>
        <begin position="109"/>
        <end position="140"/>
    </location>
</feature>
<dbReference type="SUPFAM" id="SSF53067">
    <property type="entry name" value="Actin-like ATPase domain"/>
    <property type="match status" value="2"/>
</dbReference>
<dbReference type="SUPFAM" id="SSF100920">
    <property type="entry name" value="Heat shock protein 70kD (HSP70), peptide-binding domain"/>
    <property type="match status" value="1"/>
</dbReference>
<dbReference type="InterPro" id="IPR029047">
    <property type="entry name" value="HSP70_peptide-bd_sf"/>
</dbReference>
<reference evidence="6 7" key="1">
    <citation type="submission" date="2022-11" db="EMBL/GenBank/DDBJ databases">
        <title>Minimal conservation of predation-associated metabolite biosynthetic gene clusters underscores biosynthetic potential of Myxococcota including descriptions for ten novel species: Archangium lansinium sp. nov., Myxococcus landrumus sp. nov., Nannocystis bai.</title>
        <authorList>
            <person name="Ahearne A."/>
            <person name="Stevens C."/>
            <person name="Dowd S."/>
        </authorList>
    </citation>
    <scope>NUCLEOTIDE SEQUENCE [LARGE SCALE GENOMIC DNA]</scope>
    <source>
        <strain evidence="6 7">NCWAL01</strain>
    </source>
</reference>
<gene>
    <name evidence="6" type="ORF">POL68_15130</name>
</gene>
<dbReference type="Proteomes" id="UP001221838">
    <property type="component" value="Unassembled WGS sequence"/>
</dbReference>
<comment type="caution">
    <text evidence="6">The sequence shown here is derived from an EMBL/GenBank/DDBJ whole genome shotgun (WGS) entry which is preliminary data.</text>
</comment>
<dbReference type="PRINTS" id="PR00301">
    <property type="entry name" value="HEATSHOCK70"/>
</dbReference>
<dbReference type="Gene3D" id="3.30.420.40">
    <property type="match status" value="2"/>
</dbReference>
<proteinExistence type="inferred from homology"/>
<dbReference type="EMBL" id="JAQNDM010000002">
    <property type="protein sequence ID" value="MDC0709804.1"/>
    <property type="molecule type" value="Genomic_DNA"/>
</dbReference>
<keyword evidence="3 4" id="KW-0067">ATP-binding</keyword>
<evidence type="ECO:0000256" key="3">
    <source>
        <dbReference type="ARBA" id="ARBA00022840"/>
    </source>
</evidence>
<dbReference type="InterPro" id="IPR018181">
    <property type="entry name" value="Heat_shock_70_CS"/>
</dbReference>
<organism evidence="6 7">
    <name type="scientific">Stigmatella ashevillensis</name>
    <dbReference type="NCBI Taxonomy" id="2995309"/>
    <lineage>
        <taxon>Bacteria</taxon>
        <taxon>Pseudomonadati</taxon>
        <taxon>Myxococcota</taxon>
        <taxon>Myxococcia</taxon>
        <taxon>Myxococcales</taxon>
        <taxon>Cystobacterineae</taxon>
        <taxon>Archangiaceae</taxon>
        <taxon>Stigmatella</taxon>
    </lineage>
</organism>
<dbReference type="PROSITE" id="PS00297">
    <property type="entry name" value="HSP70_1"/>
    <property type="match status" value="1"/>
</dbReference>
<comment type="similarity">
    <text evidence="1 4">Belongs to the heat shock protein 70 family.</text>
</comment>
<evidence type="ECO:0000256" key="1">
    <source>
        <dbReference type="ARBA" id="ARBA00007381"/>
    </source>
</evidence>
<evidence type="ECO:0000256" key="4">
    <source>
        <dbReference type="RuleBase" id="RU003322"/>
    </source>
</evidence>
<accession>A0ABT5D843</accession>
<dbReference type="Gene3D" id="2.60.34.10">
    <property type="entry name" value="Substrate Binding Domain Of DNAk, Chain A, domain 1"/>
    <property type="match status" value="1"/>
</dbReference>
<evidence type="ECO:0000313" key="7">
    <source>
        <dbReference type="Proteomes" id="UP001221838"/>
    </source>
</evidence>
<feature type="region of interest" description="Disordered" evidence="5">
    <location>
        <begin position="106"/>
        <end position="257"/>
    </location>
</feature>